<keyword evidence="2" id="KW-1185">Reference proteome</keyword>
<sequence>MTIPVFLATAESVRVKSGAKNEVLTVSARVSKTQIWRAVMTFKGHRIPVAGAIFKNETTGQTAVANAAGDAVLNVNVGDVVGSYDPKGINNNLNVVVTPEIYAQAQYQVIVRAQI</sequence>
<comment type="caution">
    <text evidence="1">The sequence shown here is derived from an EMBL/GenBank/DDBJ whole genome shotgun (WGS) entry which is preliminary data.</text>
</comment>
<protein>
    <submittedName>
        <fullName evidence="1">Uncharacterized protein</fullName>
    </submittedName>
</protein>
<evidence type="ECO:0000313" key="1">
    <source>
        <dbReference type="EMBL" id="KIO77650.1"/>
    </source>
</evidence>
<organism evidence="1 2">
    <name type="scientific">Pedobacter lusitanus</name>
    <dbReference type="NCBI Taxonomy" id="1503925"/>
    <lineage>
        <taxon>Bacteria</taxon>
        <taxon>Pseudomonadati</taxon>
        <taxon>Bacteroidota</taxon>
        <taxon>Sphingobacteriia</taxon>
        <taxon>Sphingobacteriales</taxon>
        <taxon>Sphingobacteriaceae</taxon>
        <taxon>Pedobacter</taxon>
    </lineage>
</organism>
<accession>A0A0D0GN86</accession>
<dbReference type="AlphaFoldDB" id="A0A0D0GN86"/>
<proteinExistence type="predicted"/>
<name>A0A0D0GN86_9SPHI</name>
<dbReference type="STRING" id="1503925.TH53_08395"/>
<evidence type="ECO:0000313" key="2">
    <source>
        <dbReference type="Proteomes" id="UP000032049"/>
    </source>
</evidence>
<dbReference type="Proteomes" id="UP000032049">
    <property type="component" value="Unassembled WGS sequence"/>
</dbReference>
<gene>
    <name evidence="1" type="ORF">TH53_08395</name>
</gene>
<dbReference type="EMBL" id="JXRA01000031">
    <property type="protein sequence ID" value="KIO77650.1"/>
    <property type="molecule type" value="Genomic_DNA"/>
</dbReference>
<reference evidence="1 2" key="1">
    <citation type="submission" date="2015-01" db="EMBL/GenBank/DDBJ databases">
        <title>Draft genome sequence of Pedobacter sp. NL19 isolated from sludge of an effluent treatment pond in an abandoned uranium mine.</title>
        <authorList>
            <person name="Santos T."/>
            <person name="Caetano T."/>
            <person name="Covas C."/>
            <person name="Cruz A."/>
            <person name="Mendo S."/>
        </authorList>
    </citation>
    <scope>NUCLEOTIDE SEQUENCE [LARGE SCALE GENOMIC DNA]</scope>
    <source>
        <strain evidence="1 2">NL19</strain>
    </source>
</reference>